<evidence type="ECO:0000313" key="2">
    <source>
        <dbReference type="EMBL" id="OHT21654.1"/>
    </source>
</evidence>
<keyword evidence="3" id="KW-1185">Reference proteome</keyword>
<dbReference type="Pfam" id="PF09676">
    <property type="entry name" value="TraV"/>
    <property type="match status" value="1"/>
</dbReference>
<name>A0A1S1HHD2_9SPHN</name>
<dbReference type="Proteomes" id="UP000179467">
    <property type="component" value="Unassembled WGS sequence"/>
</dbReference>
<proteinExistence type="predicted"/>
<feature type="region of interest" description="Disordered" evidence="1">
    <location>
        <begin position="183"/>
        <end position="212"/>
    </location>
</feature>
<accession>A0A1S1HHD2</accession>
<dbReference type="RefSeq" id="WP_070934676.1">
    <property type="nucleotide sequence ID" value="NZ_MIPT01000001.1"/>
</dbReference>
<reference evidence="2 3" key="1">
    <citation type="submission" date="2016-09" db="EMBL/GenBank/DDBJ databases">
        <title>Metabolic pathway, cell adaptation mechanisms and a novel monoxygenase revealed through proteogenomic-transcription analysis of a Sphingomonas haloaromaticamans strain degrading the fungicide ortho-phenylphenol.</title>
        <authorList>
            <person name="Perruchon C."/>
            <person name="Papadopoulou E.S."/>
            <person name="Rousidou C."/>
            <person name="Vasileiadis S."/>
            <person name="Tanou G."/>
            <person name="Amoutzias G."/>
            <person name="Molassiotis A."/>
            <person name="Karpouzas D.G."/>
        </authorList>
    </citation>
    <scope>NUCLEOTIDE SEQUENCE [LARGE SCALE GENOMIC DNA]</scope>
    <source>
        <strain evidence="2 3">P3</strain>
    </source>
</reference>
<sequence>MPLLAHQSFHRTLLCLSLLVGLSGCATVGSMMSPYSEKFSCKNDDHGQCIHPDQAYADAVAGVASKSDPKVTNDRAMLRGAEAGRGRERSRGKSGGGAYSSYRDSVYRELKGLVEAPVTPMLKPARTVRTLILPYADRQRPDRLYMPRYVYSVVDKPVWVVGGALVGAPDRASQAPILGQVRDSAAPDGEAASTEVTTPAPAIAAPAPEPRP</sequence>
<dbReference type="EMBL" id="MIPT01000001">
    <property type="protein sequence ID" value="OHT21654.1"/>
    <property type="molecule type" value="Genomic_DNA"/>
</dbReference>
<protein>
    <submittedName>
        <fullName evidence="2">Type IV conjugative transfer system lipoprotein (TraV)</fullName>
    </submittedName>
</protein>
<dbReference type="InterPro" id="IPR014118">
    <property type="entry name" value="T4SS_TraV"/>
</dbReference>
<feature type="compositionally biased region" description="Basic and acidic residues" evidence="1">
    <location>
        <begin position="77"/>
        <end position="91"/>
    </location>
</feature>
<dbReference type="OrthoDB" id="7448867at2"/>
<gene>
    <name evidence="2" type="ORF">BHE75_03665</name>
</gene>
<feature type="region of interest" description="Disordered" evidence="1">
    <location>
        <begin position="77"/>
        <end position="98"/>
    </location>
</feature>
<evidence type="ECO:0000313" key="3">
    <source>
        <dbReference type="Proteomes" id="UP000179467"/>
    </source>
</evidence>
<organism evidence="2 3">
    <name type="scientific">Edaphosphingomonas haloaromaticamans</name>
    <dbReference type="NCBI Taxonomy" id="653954"/>
    <lineage>
        <taxon>Bacteria</taxon>
        <taxon>Pseudomonadati</taxon>
        <taxon>Pseudomonadota</taxon>
        <taxon>Alphaproteobacteria</taxon>
        <taxon>Sphingomonadales</taxon>
        <taxon>Rhizorhabdaceae</taxon>
        <taxon>Edaphosphingomonas</taxon>
    </lineage>
</organism>
<evidence type="ECO:0000256" key="1">
    <source>
        <dbReference type="SAM" id="MobiDB-lite"/>
    </source>
</evidence>
<keyword evidence="2" id="KW-0449">Lipoprotein</keyword>
<comment type="caution">
    <text evidence="2">The sequence shown here is derived from an EMBL/GenBank/DDBJ whole genome shotgun (WGS) entry which is preliminary data.</text>
</comment>
<dbReference type="AlphaFoldDB" id="A0A1S1HHD2"/>